<evidence type="ECO:0000313" key="3">
    <source>
        <dbReference type="Proteomes" id="UP000747542"/>
    </source>
</evidence>
<accession>A0A8J5K1I1</accession>
<evidence type="ECO:0000313" key="2">
    <source>
        <dbReference type="EMBL" id="KAG7166496.1"/>
    </source>
</evidence>
<gene>
    <name evidence="2" type="ORF">Hamer_G005608</name>
</gene>
<keyword evidence="3" id="KW-1185">Reference proteome</keyword>
<evidence type="ECO:0000256" key="1">
    <source>
        <dbReference type="SAM" id="MobiDB-lite"/>
    </source>
</evidence>
<proteinExistence type="predicted"/>
<dbReference type="AlphaFoldDB" id="A0A8J5K1I1"/>
<sequence length="80" mass="8789">MIANQPKAPHLLLTPLNAGVGLCLDALPYFTHPHLVHYVTLHPPRLASPDIFAWVDDPHDTDNDDDPDDSPAYTSPPCHS</sequence>
<organism evidence="2 3">
    <name type="scientific">Homarus americanus</name>
    <name type="common">American lobster</name>
    <dbReference type="NCBI Taxonomy" id="6706"/>
    <lineage>
        <taxon>Eukaryota</taxon>
        <taxon>Metazoa</taxon>
        <taxon>Ecdysozoa</taxon>
        <taxon>Arthropoda</taxon>
        <taxon>Crustacea</taxon>
        <taxon>Multicrustacea</taxon>
        <taxon>Malacostraca</taxon>
        <taxon>Eumalacostraca</taxon>
        <taxon>Eucarida</taxon>
        <taxon>Decapoda</taxon>
        <taxon>Pleocyemata</taxon>
        <taxon>Astacidea</taxon>
        <taxon>Nephropoidea</taxon>
        <taxon>Nephropidae</taxon>
        <taxon>Homarus</taxon>
    </lineage>
</organism>
<comment type="caution">
    <text evidence="2">The sequence shown here is derived from an EMBL/GenBank/DDBJ whole genome shotgun (WGS) entry which is preliminary data.</text>
</comment>
<feature type="compositionally biased region" description="Low complexity" evidence="1">
    <location>
        <begin position="70"/>
        <end position="80"/>
    </location>
</feature>
<dbReference type="EMBL" id="JAHLQT010022531">
    <property type="protein sequence ID" value="KAG7166496.1"/>
    <property type="molecule type" value="Genomic_DNA"/>
</dbReference>
<name>A0A8J5K1I1_HOMAM</name>
<reference evidence="2" key="1">
    <citation type="journal article" date="2021" name="Sci. Adv.">
        <title>The American lobster genome reveals insights on longevity, neural, and immune adaptations.</title>
        <authorList>
            <person name="Polinski J.M."/>
            <person name="Zimin A.V."/>
            <person name="Clark K.F."/>
            <person name="Kohn A.B."/>
            <person name="Sadowski N."/>
            <person name="Timp W."/>
            <person name="Ptitsyn A."/>
            <person name="Khanna P."/>
            <person name="Romanova D.Y."/>
            <person name="Williams P."/>
            <person name="Greenwood S.J."/>
            <person name="Moroz L.L."/>
            <person name="Walt D.R."/>
            <person name="Bodnar A.G."/>
        </authorList>
    </citation>
    <scope>NUCLEOTIDE SEQUENCE</scope>
    <source>
        <strain evidence="2">GMGI-L3</strain>
    </source>
</reference>
<dbReference type="Proteomes" id="UP000747542">
    <property type="component" value="Unassembled WGS sequence"/>
</dbReference>
<feature type="region of interest" description="Disordered" evidence="1">
    <location>
        <begin position="55"/>
        <end position="80"/>
    </location>
</feature>
<protein>
    <submittedName>
        <fullName evidence="2">Uncharacterized protein</fullName>
    </submittedName>
</protein>